<proteinExistence type="predicted"/>
<dbReference type="KEGG" id="uli:ETAA1_63100"/>
<evidence type="ECO:0000313" key="3">
    <source>
        <dbReference type="EMBL" id="QDU24296.1"/>
    </source>
</evidence>
<name>A0A517Y3B7_9BACT</name>
<dbReference type="Pfam" id="PF16976">
    <property type="entry name" value="RcpC"/>
    <property type="match status" value="1"/>
</dbReference>
<dbReference type="InterPro" id="IPR031571">
    <property type="entry name" value="RcpC_dom"/>
</dbReference>
<organism evidence="3 4">
    <name type="scientific">Urbifossiella limnaea</name>
    <dbReference type="NCBI Taxonomy" id="2528023"/>
    <lineage>
        <taxon>Bacteria</taxon>
        <taxon>Pseudomonadati</taxon>
        <taxon>Planctomycetota</taxon>
        <taxon>Planctomycetia</taxon>
        <taxon>Gemmatales</taxon>
        <taxon>Gemmataceae</taxon>
        <taxon>Urbifossiella</taxon>
    </lineage>
</organism>
<feature type="region of interest" description="Disordered" evidence="1">
    <location>
        <begin position="337"/>
        <end position="362"/>
    </location>
</feature>
<evidence type="ECO:0000256" key="1">
    <source>
        <dbReference type="SAM" id="MobiDB-lite"/>
    </source>
</evidence>
<keyword evidence="4" id="KW-1185">Reference proteome</keyword>
<dbReference type="EMBL" id="CP036273">
    <property type="protein sequence ID" value="QDU24296.1"/>
    <property type="molecule type" value="Genomic_DNA"/>
</dbReference>
<dbReference type="OrthoDB" id="279670at2"/>
<protein>
    <recommendedName>
        <fullName evidence="2">Flp pilus assembly protein RcpC/CpaB domain-containing protein</fullName>
    </recommendedName>
</protein>
<dbReference type="AlphaFoldDB" id="A0A517Y3B7"/>
<dbReference type="NCBIfam" id="TIGR03177">
    <property type="entry name" value="pilus_cpaB"/>
    <property type="match status" value="1"/>
</dbReference>
<reference evidence="3 4" key="1">
    <citation type="submission" date="2019-02" db="EMBL/GenBank/DDBJ databases">
        <title>Deep-cultivation of Planctomycetes and their phenomic and genomic characterization uncovers novel biology.</title>
        <authorList>
            <person name="Wiegand S."/>
            <person name="Jogler M."/>
            <person name="Boedeker C."/>
            <person name="Pinto D."/>
            <person name="Vollmers J."/>
            <person name="Rivas-Marin E."/>
            <person name="Kohn T."/>
            <person name="Peeters S.H."/>
            <person name="Heuer A."/>
            <person name="Rast P."/>
            <person name="Oberbeckmann S."/>
            <person name="Bunk B."/>
            <person name="Jeske O."/>
            <person name="Meyerdierks A."/>
            <person name="Storesund J.E."/>
            <person name="Kallscheuer N."/>
            <person name="Luecker S."/>
            <person name="Lage O.M."/>
            <person name="Pohl T."/>
            <person name="Merkel B.J."/>
            <person name="Hornburger P."/>
            <person name="Mueller R.-W."/>
            <person name="Bruemmer F."/>
            <person name="Labrenz M."/>
            <person name="Spormann A.M."/>
            <person name="Op den Camp H."/>
            <person name="Overmann J."/>
            <person name="Amann R."/>
            <person name="Jetten M.S.M."/>
            <person name="Mascher T."/>
            <person name="Medema M.H."/>
            <person name="Devos D.P."/>
            <person name="Kaster A.-K."/>
            <person name="Ovreas L."/>
            <person name="Rohde M."/>
            <person name="Galperin M.Y."/>
            <person name="Jogler C."/>
        </authorList>
    </citation>
    <scope>NUCLEOTIDE SEQUENCE [LARGE SCALE GENOMIC DNA]</scope>
    <source>
        <strain evidence="3 4">ETA_A1</strain>
    </source>
</reference>
<gene>
    <name evidence="3" type="ORF">ETAA1_63100</name>
</gene>
<feature type="compositionally biased region" description="Low complexity" evidence="1">
    <location>
        <begin position="340"/>
        <end position="352"/>
    </location>
</feature>
<dbReference type="Proteomes" id="UP000319576">
    <property type="component" value="Chromosome"/>
</dbReference>
<evidence type="ECO:0000259" key="2">
    <source>
        <dbReference type="Pfam" id="PF16976"/>
    </source>
</evidence>
<dbReference type="RefSeq" id="WP_145244461.1">
    <property type="nucleotide sequence ID" value="NZ_CP036273.1"/>
</dbReference>
<dbReference type="InterPro" id="IPR017592">
    <property type="entry name" value="Pilus_assmbl_Flp-typ_CpaB"/>
</dbReference>
<evidence type="ECO:0000313" key="4">
    <source>
        <dbReference type="Proteomes" id="UP000319576"/>
    </source>
</evidence>
<accession>A0A517Y3B7</accession>
<sequence length="362" mass="37851">MRGSLLAVVAIAVVLGLGVVALVRTMGWLSPPAAVAPPPAPAPVVVVPPPPPQVVVYNLHLTPGDSLDGQYVSVRPLRADELKEYDANKADYLPPSRATAAFRYAAKSVVADTPLKASDLAAVKRPEPLAARLAPGTRAIDLGLPKELAAGGLIATGDWVDVLVLTDVARTDSPAKVPQIGVLVQSAPVIAKRSSLFTIFAPPQDGLIGHTLAVNPYRAALLDYARSVGTLSLSPVSAAQKQRLDDLRARAMEEPTKTLLAIPFAEPGSPEYREEQDRIAKYARGELSVGRADLARVLQLAPPAPKTPAVQIELFRGTARAGNATFSPADPGFEYVFSSPTGPGNAPAPGTTVRPVAAPPKN</sequence>
<feature type="domain" description="Flp pilus assembly protein RcpC/CpaB" evidence="2">
    <location>
        <begin position="129"/>
        <end position="233"/>
    </location>
</feature>